<reference evidence="3" key="1">
    <citation type="journal article" date="2019" name="Int. J. Syst. Evol. Microbiol.">
        <title>The Global Catalogue of Microorganisms (GCM) 10K type strain sequencing project: providing services to taxonomists for standard genome sequencing and annotation.</title>
        <authorList>
            <consortium name="The Broad Institute Genomics Platform"/>
            <consortium name="The Broad Institute Genome Sequencing Center for Infectious Disease"/>
            <person name="Wu L."/>
            <person name="Ma J."/>
        </authorList>
    </citation>
    <scope>NUCLEOTIDE SEQUENCE [LARGE SCALE GENOMIC DNA]</scope>
    <source>
        <strain evidence="3">JCM 17342</strain>
    </source>
</reference>
<evidence type="ECO:0000256" key="1">
    <source>
        <dbReference type="RuleBase" id="RU362001"/>
    </source>
</evidence>
<accession>A0ABP7RPM9</accession>
<comment type="caution">
    <text evidence="2">The sequence shown here is derived from an EMBL/GenBank/DDBJ whole genome shotgun (WGS) entry which is preliminary data.</text>
</comment>
<dbReference type="Gene3D" id="1.10.287.1060">
    <property type="entry name" value="ESAT-6-like"/>
    <property type="match status" value="1"/>
</dbReference>
<dbReference type="InterPro" id="IPR010310">
    <property type="entry name" value="T7SS_ESAT-6-like"/>
</dbReference>
<dbReference type="Pfam" id="PF06013">
    <property type="entry name" value="WXG100"/>
    <property type="match status" value="1"/>
</dbReference>
<dbReference type="EMBL" id="BAABAL010000006">
    <property type="protein sequence ID" value="GAA4000504.1"/>
    <property type="molecule type" value="Genomic_DNA"/>
</dbReference>
<protein>
    <recommendedName>
        <fullName evidence="1">ESAT-6-like protein</fullName>
    </recommendedName>
</protein>
<proteinExistence type="inferred from homology"/>
<keyword evidence="3" id="KW-1185">Reference proteome</keyword>
<dbReference type="NCBIfam" id="TIGR03930">
    <property type="entry name" value="WXG100_ESAT6"/>
    <property type="match status" value="1"/>
</dbReference>
<dbReference type="InterPro" id="IPR036689">
    <property type="entry name" value="ESAT-6-like_sf"/>
</dbReference>
<dbReference type="RefSeq" id="WP_344873287.1">
    <property type="nucleotide sequence ID" value="NZ_BAABAL010000006.1"/>
</dbReference>
<evidence type="ECO:0000313" key="2">
    <source>
        <dbReference type="EMBL" id="GAA4000504.1"/>
    </source>
</evidence>
<dbReference type="SUPFAM" id="SSF140453">
    <property type="entry name" value="EsxAB dimer-like"/>
    <property type="match status" value="1"/>
</dbReference>
<dbReference type="Proteomes" id="UP001501747">
    <property type="component" value="Unassembled WGS sequence"/>
</dbReference>
<comment type="similarity">
    <text evidence="1">Belongs to the WXG100 family.</text>
</comment>
<organism evidence="2 3">
    <name type="scientific">Allokutzneria multivorans</name>
    <dbReference type="NCBI Taxonomy" id="1142134"/>
    <lineage>
        <taxon>Bacteria</taxon>
        <taxon>Bacillati</taxon>
        <taxon>Actinomycetota</taxon>
        <taxon>Actinomycetes</taxon>
        <taxon>Pseudonocardiales</taxon>
        <taxon>Pseudonocardiaceae</taxon>
        <taxon>Allokutzneria</taxon>
    </lineage>
</organism>
<sequence>MTQYEVNAEAMSKASGDVAKVREQLVRELNGLRGQLEPLQSQWKGEASKAFQTLMRNWGEQTVKLNNALGVISDQLGQSGKSYVRREQQATEGMSTIRAGLEGL</sequence>
<name>A0ABP7RPM9_9PSEU</name>
<gene>
    <name evidence="2" type="ORF">GCM10022247_21180</name>
</gene>
<evidence type="ECO:0000313" key="3">
    <source>
        <dbReference type="Proteomes" id="UP001501747"/>
    </source>
</evidence>